<proteinExistence type="predicted"/>
<feature type="transmembrane region" description="Helical" evidence="6">
    <location>
        <begin position="442"/>
        <end position="462"/>
    </location>
</feature>
<dbReference type="InterPro" id="IPR028801">
    <property type="entry name" value="TPC1_animal"/>
</dbReference>
<protein>
    <recommendedName>
        <fullName evidence="7">Ion transport domain-containing protein</fullName>
    </recommendedName>
</protein>
<name>A0A914A594_PATMI</name>
<keyword evidence="2 6" id="KW-0812">Transmembrane</keyword>
<dbReference type="Pfam" id="PF00520">
    <property type="entry name" value="Ion_trans"/>
    <property type="match status" value="2"/>
</dbReference>
<reference evidence="8" key="1">
    <citation type="submission" date="2022-11" db="UniProtKB">
        <authorList>
            <consortium name="EnsemblMetazoa"/>
        </authorList>
    </citation>
    <scope>IDENTIFICATION</scope>
</reference>
<dbReference type="RefSeq" id="XP_038058978.1">
    <property type="nucleotide sequence ID" value="XM_038203050.1"/>
</dbReference>
<dbReference type="OMA" id="MCSTAIV"/>
<evidence type="ECO:0000313" key="9">
    <source>
        <dbReference type="Proteomes" id="UP000887568"/>
    </source>
</evidence>
<evidence type="ECO:0000256" key="4">
    <source>
        <dbReference type="ARBA" id="ARBA00023136"/>
    </source>
</evidence>
<feature type="transmembrane region" description="Helical" evidence="6">
    <location>
        <begin position="625"/>
        <end position="648"/>
    </location>
</feature>
<feature type="transmembrane region" description="Helical" evidence="6">
    <location>
        <begin position="660"/>
        <end position="683"/>
    </location>
</feature>
<feature type="transmembrane region" description="Helical" evidence="6">
    <location>
        <begin position="559"/>
        <end position="582"/>
    </location>
</feature>
<dbReference type="GO" id="GO:0005765">
    <property type="term" value="C:lysosomal membrane"/>
    <property type="evidence" value="ECO:0007669"/>
    <property type="project" value="InterPro"/>
</dbReference>
<organism evidence="8 9">
    <name type="scientific">Patiria miniata</name>
    <name type="common">Bat star</name>
    <name type="synonym">Asterina miniata</name>
    <dbReference type="NCBI Taxonomy" id="46514"/>
    <lineage>
        <taxon>Eukaryota</taxon>
        <taxon>Metazoa</taxon>
        <taxon>Echinodermata</taxon>
        <taxon>Eleutherozoa</taxon>
        <taxon>Asterozoa</taxon>
        <taxon>Asteroidea</taxon>
        <taxon>Valvatacea</taxon>
        <taxon>Valvatida</taxon>
        <taxon>Asterinidae</taxon>
        <taxon>Patiria</taxon>
    </lineage>
</organism>
<sequence length="904" mass="104852">MADTNDGENATNFSRNNVSSTMNDLTSPLMNDTDVGETGTMNGFPDGVSVSTDDAADESVRQRWQLNYQEAAIYLKEGENNHNFSTHPKSQDALPAYILVHNVWFYMMDFTAAILLLGLALCERPAVDLVKLPELIHGSVELFLLIIIAIGLGLKVRWLGVKKFFLHKRTAIKTAVLLIMFCEAIVVLARQKSHFRITRALRPFFLIDCHYCGGVRRVLRQIFQSLLPILDVMFLLFYFMIIFSILGFFIFSSVDQENFDSLLDSFVSLFILMTTANFPDVMMPAYAQSPWSFLFFVVFLILELYFLMNLLLAVVYDTFTGIEKKKFKALHLHKRTGASKAFKLLCSRRHPGKVSFTHFEGLMKYYRPRYSKRNVMLAFKSLNMADTQLLSLCEFQDIYEVVQLKWKLKQDENRLWFEEVMYPLNKPFEMLNRFVNWKGFNYAIYLVLFVNGVVFVYKTIVLSNTEDMSQIDKGIIAVDWYDWAFIGIYCGEILLKIVGLGVSGYISSGWNIFDFAVTVIALLGMTIESVSSAFYFVILRPIRLLRLFKIKKRYRDVFGTFYVLLGRMLSVGIVIIVMYYFYAIIGMELFTDVKLKNCCKNTTYESFFSEDGRFFFYLNNFENILFSYVTLFELTVVNNWHVIMFGIAHTTTEWSRIYFILFYLSSLVVVTIIVTFILEAFVFRMQYGQRNSQADEEFVSSITTEMTLSVQELDRFHPPESRNDVSLAVLHTMLRNVPGRVLTYRGSRKRTKADLSKTMYADEIKEWVREQDQTQRQDLQQFLVRQLSRCGSFVLLPRPVDALSPDEETGHHSDSDEDNDSTTACQQLQTFAEEYVTSPIDKELECWSSGMDRPYWEEKEDSLLPTRKSNFAWIKDNISPDKKSSCQFRNVRIEDDDDDELIKA</sequence>
<keyword evidence="4 6" id="KW-0472">Membrane</keyword>
<feature type="transmembrane region" description="Helical" evidence="6">
    <location>
        <begin position="103"/>
        <end position="122"/>
    </location>
</feature>
<dbReference type="CTD" id="53373"/>
<feature type="region of interest" description="Disordered" evidence="5">
    <location>
        <begin position="801"/>
        <end position="823"/>
    </location>
</feature>
<keyword evidence="3 6" id="KW-1133">Transmembrane helix</keyword>
<feature type="transmembrane region" description="Helical" evidence="6">
    <location>
        <begin position="226"/>
        <end position="250"/>
    </location>
</feature>
<feature type="transmembrane region" description="Helical" evidence="6">
    <location>
        <begin position="512"/>
        <end position="538"/>
    </location>
</feature>
<dbReference type="Proteomes" id="UP000887568">
    <property type="component" value="Unplaced"/>
</dbReference>
<dbReference type="PANTHER" id="PTHR46474">
    <property type="entry name" value="TWO PORE CALCIUM CHANNEL PROTEIN 1"/>
    <property type="match status" value="1"/>
</dbReference>
<evidence type="ECO:0000259" key="7">
    <source>
        <dbReference type="Pfam" id="PF00520"/>
    </source>
</evidence>
<evidence type="ECO:0000256" key="3">
    <source>
        <dbReference type="ARBA" id="ARBA00022989"/>
    </source>
</evidence>
<dbReference type="InterPro" id="IPR005821">
    <property type="entry name" value="Ion_trans_dom"/>
</dbReference>
<feature type="region of interest" description="Disordered" evidence="5">
    <location>
        <begin position="1"/>
        <end position="24"/>
    </location>
</feature>
<evidence type="ECO:0000256" key="2">
    <source>
        <dbReference type="ARBA" id="ARBA00022692"/>
    </source>
</evidence>
<evidence type="ECO:0000256" key="5">
    <source>
        <dbReference type="SAM" id="MobiDB-lite"/>
    </source>
</evidence>
<evidence type="ECO:0000256" key="1">
    <source>
        <dbReference type="ARBA" id="ARBA00004141"/>
    </source>
</evidence>
<feature type="transmembrane region" description="Helical" evidence="6">
    <location>
        <begin position="291"/>
        <end position="316"/>
    </location>
</feature>
<feature type="domain" description="Ion transport" evidence="7">
    <location>
        <begin position="438"/>
        <end position="682"/>
    </location>
</feature>
<dbReference type="FunFam" id="1.10.287.70:FF:000439">
    <property type="entry name" value="Uncharacterized protein"/>
    <property type="match status" value="1"/>
</dbReference>
<evidence type="ECO:0000256" key="6">
    <source>
        <dbReference type="SAM" id="Phobius"/>
    </source>
</evidence>
<dbReference type="OrthoDB" id="10068803at2759"/>
<dbReference type="InterPro" id="IPR027359">
    <property type="entry name" value="Volt_channel_dom_sf"/>
</dbReference>
<feature type="transmembrane region" description="Helical" evidence="6">
    <location>
        <begin position="142"/>
        <end position="159"/>
    </location>
</feature>
<dbReference type="GO" id="GO:0022832">
    <property type="term" value="F:voltage-gated channel activity"/>
    <property type="evidence" value="ECO:0007669"/>
    <property type="project" value="InterPro"/>
</dbReference>
<dbReference type="GeneID" id="119730241"/>
<dbReference type="FunFam" id="1.10.287.70:FF:000062">
    <property type="entry name" value="Two pore calcium channel protein 1"/>
    <property type="match status" value="1"/>
</dbReference>
<feature type="transmembrane region" description="Helical" evidence="6">
    <location>
        <begin position="171"/>
        <end position="189"/>
    </location>
</feature>
<feature type="transmembrane region" description="Helical" evidence="6">
    <location>
        <begin position="262"/>
        <end position="279"/>
    </location>
</feature>
<dbReference type="Gene3D" id="1.10.287.70">
    <property type="match status" value="2"/>
</dbReference>
<dbReference type="GO" id="GO:0010008">
    <property type="term" value="C:endosome membrane"/>
    <property type="evidence" value="ECO:0007669"/>
    <property type="project" value="TreeGrafter"/>
</dbReference>
<dbReference type="EnsemblMetazoa" id="XM_038203050.1">
    <property type="protein sequence ID" value="XP_038058978.1"/>
    <property type="gene ID" value="LOC119730241"/>
</dbReference>
<dbReference type="Gene3D" id="1.20.120.350">
    <property type="entry name" value="Voltage-gated potassium channels. Chain C"/>
    <property type="match status" value="1"/>
</dbReference>
<keyword evidence="9" id="KW-1185">Reference proteome</keyword>
<dbReference type="GO" id="GO:0005216">
    <property type="term" value="F:monoatomic ion channel activity"/>
    <property type="evidence" value="ECO:0007669"/>
    <property type="project" value="InterPro"/>
</dbReference>
<comment type="subcellular location">
    <subcellularLocation>
        <location evidence="1">Membrane</location>
        <topology evidence="1">Multi-pass membrane protein</topology>
    </subcellularLocation>
</comment>
<feature type="compositionally biased region" description="Polar residues" evidence="5">
    <location>
        <begin position="7"/>
        <end position="24"/>
    </location>
</feature>
<dbReference type="AlphaFoldDB" id="A0A914A594"/>
<evidence type="ECO:0000313" key="8">
    <source>
        <dbReference type="EnsemblMetazoa" id="XP_038058978.1"/>
    </source>
</evidence>
<accession>A0A914A594</accession>
<dbReference type="SUPFAM" id="SSF81324">
    <property type="entry name" value="Voltage-gated potassium channels"/>
    <property type="match status" value="2"/>
</dbReference>
<feature type="domain" description="Ion transport" evidence="7">
    <location>
        <begin position="135"/>
        <end position="325"/>
    </location>
</feature>
<dbReference type="PANTHER" id="PTHR46474:SF1">
    <property type="entry name" value="TWO PORE CHANNEL PROTEIN 1"/>
    <property type="match status" value="1"/>
</dbReference>